<accession>A0ABQ9DER1</accession>
<evidence type="ECO:0000313" key="2">
    <source>
        <dbReference type="Proteomes" id="UP001145742"/>
    </source>
</evidence>
<keyword evidence="2" id="KW-1185">Reference proteome</keyword>
<protein>
    <submittedName>
        <fullName evidence="1">Rna-directed dna polymerase from mobile element jockey-like</fullName>
    </submittedName>
</protein>
<name>A0ABQ9DER1_9PASS</name>
<comment type="caution">
    <text evidence="1">The sequence shown here is derived from an EMBL/GenBank/DDBJ whole genome shotgun (WGS) entry which is preliminary data.</text>
</comment>
<evidence type="ECO:0000313" key="1">
    <source>
        <dbReference type="EMBL" id="KAJ7417901.1"/>
    </source>
</evidence>
<sequence>MSLKSTVLHSQVYIMDEGIECSPSKFSDDTKLRDAGATPEEHAAIQRVLDKLEEWAHGNLMWSNKTKSKVLHLGQGKPWYQHRLGDEQIMSSPAEKDL</sequence>
<dbReference type="EMBL" id="WHWB01033720">
    <property type="protein sequence ID" value="KAJ7417901.1"/>
    <property type="molecule type" value="Genomic_DNA"/>
</dbReference>
<gene>
    <name evidence="1" type="ORF">WISP_62273</name>
</gene>
<organism evidence="1 2">
    <name type="scientific">Willisornis vidua</name>
    <name type="common">Xingu scale-backed antbird</name>
    <dbReference type="NCBI Taxonomy" id="1566151"/>
    <lineage>
        <taxon>Eukaryota</taxon>
        <taxon>Metazoa</taxon>
        <taxon>Chordata</taxon>
        <taxon>Craniata</taxon>
        <taxon>Vertebrata</taxon>
        <taxon>Euteleostomi</taxon>
        <taxon>Archelosauria</taxon>
        <taxon>Archosauria</taxon>
        <taxon>Dinosauria</taxon>
        <taxon>Saurischia</taxon>
        <taxon>Theropoda</taxon>
        <taxon>Coelurosauria</taxon>
        <taxon>Aves</taxon>
        <taxon>Neognathae</taxon>
        <taxon>Neoaves</taxon>
        <taxon>Telluraves</taxon>
        <taxon>Australaves</taxon>
        <taxon>Passeriformes</taxon>
        <taxon>Thamnophilidae</taxon>
        <taxon>Willisornis</taxon>
    </lineage>
</organism>
<reference evidence="1" key="1">
    <citation type="submission" date="2019-10" db="EMBL/GenBank/DDBJ databases">
        <authorList>
            <person name="Soares A.E.R."/>
            <person name="Aleixo A."/>
            <person name="Schneider P."/>
            <person name="Miyaki C.Y."/>
            <person name="Schneider M.P."/>
            <person name="Mello C."/>
            <person name="Vasconcelos A.T.R."/>
        </authorList>
    </citation>
    <scope>NUCLEOTIDE SEQUENCE</scope>
    <source>
        <tissue evidence="1">Muscle</tissue>
    </source>
</reference>
<dbReference type="Proteomes" id="UP001145742">
    <property type="component" value="Unassembled WGS sequence"/>
</dbReference>
<proteinExistence type="predicted"/>